<reference evidence="1 2" key="1">
    <citation type="submission" date="2024-02" db="EMBL/GenBank/DDBJ databases">
        <authorList>
            <person name="Vignale AGUSTIN F."/>
            <person name="Sosa J E."/>
            <person name="Modenutti C."/>
        </authorList>
    </citation>
    <scope>NUCLEOTIDE SEQUENCE [LARGE SCALE GENOMIC DNA]</scope>
</reference>
<protein>
    <submittedName>
        <fullName evidence="1">Uncharacterized protein</fullName>
    </submittedName>
</protein>
<dbReference type="AlphaFoldDB" id="A0ABC8R3U1"/>
<name>A0ABC8R3U1_9AQUA</name>
<organism evidence="1 2">
    <name type="scientific">Ilex paraguariensis</name>
    <name type="common">yerba mate</name>
    <dbReference type="NCBI Taxonomy" id="185542"/>
    <lineage>
        <taxon>Eukaryota</taxon>
        <taxon>Viridiplantae</taxon>
        <taxon>Streptophyta</taxon>
        <taxon>Embryophyta</taxon>
        <taxon>Tracheophyta</taxon>
        <taxon>Spermatophyta</taxon>
        <taxon>Magnoliopsida</taxon>
        <taxon>eudicotyledons</taxon>
        <taxon>Gunneridae</taxon>
        <taxon>Pentapetalae</taxon>
        <taxon>asterids</taxon>
        <taxon>campanulids</taxon>
        <taxon>Aquifoliales</taxon>
        <taxon>Aquifoliaceae</taxon>
        <taxon>Ilex</taxon>
    </lineage>
</organism>
<sequence>MIGKISELIEGDHHEVRSWAGDISFELCNSRFVSVRNGNGVFIMGRRVALGNCEALREEQRIGVGNLWIREEGRYGVLEDGSEVDFMVRSKVELGFKGQITKPF</sequence>
<evidence type="ECO:0000313" key="1">
    <source>
        <dbReference type="EMBL" id="CAK9136722.1"/>
    </source>
</evidence>
<proteinExistence type="predicted"/>
<dbReference type="EMBL" id="CAUOFW020000773">
    <property type="protein sequence ID" value="CAK9136722.1"/>
    <property type="molecule type" value="Genomic_DNA"/>
</dbReference>
<gene>
    <name evidence="1" type="ORF">ILEXP_LOCUS3724</name>
</gene>
<dbReference type="Proteomes" id="UP001642360">
    <property type="component" value="Unassembled WGS sequence"/>
</dbReference>
<evidence type="ECO:0000313" key="2">
    <source>
        <dbReference type="Proteomes" id="UP001642360"/>
    </source>
</evidence>
<keyword evidence="2" id="KW-1185">Reference proteome</keyword>
<accession>A0ABC8R3U1</accession>
<comment type="caution">
    <text evidence="1">The sequence shown here is derived from an EMBL/GenBank/DDBJ whole genome shotgun (WGS) entry which is preliminary data.</text>
</comment>